<evidence type="ECO:0000313" key="3">
    <source>
        <dbReference type="Proteomes" id="UP001303473"/>
    </source>
</evidence>
<organism evidence="2 3">
    <name type="scientific">Diplogelasinospora grovesii</name>
    <dbReference type="NCBI Taxonomy" id="303347"/>
    <lineage>
        <taxon>Eukaryota</taxon>
        <taxon>Fungi</taxon>
        <taxon>Dikarya</taxon>
        <taxon>Ascomycota</taxon>
        <taxon>Pezizomycotina</taxon>
        <taxon>Sordariomycetes</taxon>
        <taxon>Sordariomycetidae</taxon>
        <taxon>Sordariales</taxon>
        <taxon>Diplogelasinosporaceae</taxon>
        <taxon>Diplogelasinospora</taxon>
    </lineage>
</organism>
<comment type="caution">
    <text evidence="2">The sequence shown here is derived from an EMBL/GenBank/DDBJ whole genome shotgun (WGS) entry which is preliminary data.</text>
</comment>
<dbReference type="Pfam" id="PF11312">
    <property type="entry name" value="Methyltransf_34"/>
    <property type="match status" value="1"/>
</dbReference>
<accession>A0AAN6N5B8</accession>
<protein>
    <submittedName>
        <fullName evidence="2">Uncharacterized protein</fullName>
    </submittedName>
</protein>
<dbReference type="Proteomes" id="UP001303473">
    <property type="component" value="Unassembled WGS sequence"/>
</dbReference>
<dbReference type="AlphaFoldDB" id="A0AAN6N5B8"/>
<sequence>MVKKGNSKTTGASHRPVSKASKAKKPAQDANVKYVPVKDVQTQMHVFREQQQLLNIFRTAFGDSVKQALFERDFARAFGSDEHLAVYAARWSPTRALCYAPILRGIQENLRTILYAAGVDGHRDDDDQQQQEPEQQLGQPPRQEQQQQQQAKQQQVLKMLSIGGGAAELVAFGSFLSSDSSLGGDVTLLDSAPWSSVIHALERALTTPPPLSKYASEAAKINPPSPLFLPSRLSTRFIMQDILIMPKQKLLSEAIGVALTTSTASPSTTTTNNNGDIPCNGFWTRFF</sequence>
<feature type="compositionally biased region" description="Low complexity" evidence="1">
    <location>
        <begin position="130"/>
        <end position="152"/>
    </location>
</feature>
<evidence type="ECO:0000313" key="2">
    <source>
        <dbReference type="EMBL" id="KAK3939472.1"/>
    </source>
</evidence>
<proteinExistence type="predicted"/>
<gene>
    <name evidence="2" type="ORF">QBC46DRAFT_355051</name>
</gene>
<name>A0AAN6N5B8_9PEZI</name>
<reference evidence="3" key="1">
    <citation type="journal article" date="2023" name="Mol. Phylogenet. Evol.">
        <title>Genome-scale phylogeny and comparative genomics of the fungal order Sordariales.</title>
        <authorList>
            <person name="Hensen N."/>
            <person name="Bonometti L."/>
            <person name="Westerberg I."/>
            <person name="Brannstrom I.O."/>
            <person name="Guillou S."/>
            <person name="Cros-Aarteil S."/>
            <person name="Calhoun S."/>
            <person name="Haridas S."/>
            <person name="Kuo A."/>
            <person name="Mondo S."/>
            <person name="Pangilinan J."/>
            <person name="Riley R."/>
            <person name="LaButti K."/>
            <person name="Andreopoulos B."/>
            <person name="Lipzen A."/>
            <person name="Chen C."/>
            <person name="Yan M."/>
            <person name="Daum C."/>
            <person name="Ng V."/>
            <person name="Clum A."/>
            <person name="Steindorff A."/>
            <person name="Ohm R.A."/>
            <person name="Martin F."/>
            <person name="Silar P."/>
            <person name="Natvig D.O."/>
            <person name="Lalanne C."/>
            <person name="Gautier V."/>
            <person name="Ament-Velasquez S.L."/>
            <person name="Kruys A."/>
            <person name="Hutchinson M.I."/>
            <person name="Powell A.J."/>
            <person name="Barry K."/>
            <person name="Miller A.N."/>
            <person name="Grigoriev I.V."/>
            <person name="Debuchy R."/>
            <person name="Gladieux P."/>
            <person name="Hiltunen Thoren M."/>
            <person name="Johannesson H."/>
        </authorList>
    </citation>
    <scope>NUCLEOTIDE SEQUENCE [LARGE SCALE GENOMIC DNA]</scope>
    <source>
        <strain evidence="3">CBS 340.73</strain>
    </source>
</reference>
<dbReference type="InterPro" id="IPR021463">
    <property type="entry name" value="Methyltransf_34"/>
</dbReference>
<keyword evidence="3" id="KW-1185">Reference proteome</keyword>
<feature type="region of interest" description="Disordered" evidence="1">
    <location>
        <begin position="121"/>
        <end position="152"/>
    </location>
</feature>
<feature type="region of interest" description="Disordered" evidence="1">
    <location>
        <begin position="1"/>
        <end position="30"/>
    </location>
</feature>
<dbReference type="EMBL" id="MU853811">
    <property type="protein sequence ID" value="KAK3939472.1"/>
    <property type="molecule type" value="Genomic_DNA"/>
</dbReference>
<evidence type="ECO:0000256" key="1">
    <source>
        <dbReference type="SAM" id="MobiDB-lite"/>
    </source>
</evidence>